<feature type="region of interest" description="Disordered" evidence="1">
    <location>
        <begin position="386"/>
        <end position="408"/>
    </location>
</feature>
<keyword evidence="2" id="KW-0812">Transmembrane</keyword>
<feature type="compositionally biased region" description="Polar residues" evidence="1">
    <location>
        <begin position="399"/>
        <end position="408"/>
    </location>
</feature>
<protein>
    <recommendedName>
        <fullName evidence="3">Endonuclease/exonuclease/phosphatase domain-containing protein</fullName>
    </recommendedName>
</protein>
<evidence type="ECO:0000313" key="5">
    <source>
        <dbReference type="Proteomes" id="UP001396334"/>
    </source>
</evidence>
<evidence type="ECO:0000259" key="3">
    <source>
        <dbReference type="Pfam" id="PF03372"/>
    </source>
</evidence>
<gene>
    <name evidence="4" type="ORF">V6N11_017882</name>
</gene>
<dbReference type="InterPro" id="IPR005135">
    <property type="entry name" value="Endo/exonuclease/phosphatase"/>
</dbReference>
<reference evidence="4 5" key="1">
    <citation type="journal article" date="2024" name="G3 (Bethesda)">
        <title>Genome assembly of Hibiscus sabdariffa L. provides insights into metabolisms of medicinal natural products.</title>
        <authorList>
            <person name="Kim T."/>
        </authorList>
    </citation>
    <scope>NUCLEOTIDE SEQUENCE [LARGE SCALE GENOMIC DNA]</scope>
    <source>
        <strain evidence="4">TK-2024</strain>
        <tissue evidence="4">Old leaves</tissue>
    </source>
</reference>
<accession>A0ABR2T689</accession>
<dbReference type="InterPro" id="IPR036691">
    <property type="entry name" value="Endo/exonu/phosph_ase_sf"/>
</dbReference>
<evidence type="ECO:0000313" key="4">
    <source>
        <dbReference type="EMBL" id="KAK9032840.1"/>
    </source>
</evidence>
<dbReference type="SUPFAM" id="SSF56219">
    <property type="entry name" value="DNase I-like"/>
    <property type="match status" value="1"/>
</dbReference>
<feature type="domain" description="Endonuclease/exonuclease/phosphatase" evidence="3">
    <location>
        <begin position="131"/>
        <end position="350"/>
    </location>
</feature>
<dbReference type="PANTHER" id="PTHR33710:SF79">
    <property type="entry name" value="OS06G0205337 PROTEIN"/>
    <property type="match status" value="1"/>
</dbReference>
<keyword evidence="2" id="KW-0472">Membrane</keyword>
<evidence type="ECO:0000256" key="1">
    <source>
        <dbReference type="SAM" id="MobiDB-lite"/>
    </source>
</evidence>
<feature type="transmembrane region" description="Helical" evidence="2">
    <location>
        <begin position="108"/>
        <end position="132"/>
    </location>
</feature>
<evidence type="ECO:0000256" key="2">
    <source>
        <dbReference type="SAM" id="Phobius"/>
    </source>
</evidence>
<dbReference type="PANTHER" id="PTHR33710">
    <property type="entry name" value="BNAC02G09200D PROTEIN"/>
    <property type="match status" value="1"/>
</dbReference>
<dbReference type="EMBL" id="JBBPBN010000008">
    <property type="protein sequence ID" value="KAK9032840.1"/>
    <property type="molecule type" value="Genomic_DNA"/>
</dbReference>
<keyword evidence="2" id="KW-1133">Transmembrane helix</keyword>
<dbReference type="Gene3D" id="3.60.10.10">
    <property type="entry name" value="Endonuclease/exonuclease/phosphatase"/>
    <property type="match status" value="1"/>
</dbReference>
<keyword evidence="5" id="KW-1185">Reference proteome</keyword>
<dbReference type="Proteomes" id="UP001396334">
    <property type="component" value="Unassembled WGS sequence"/>
</dbReference>
<comment type="caution">
    <text evidence="4">The sequence shown here is derived from an EMBL/GenBank/DDBJ whole genome shotgun (WGS) entry which is preliminary data.</text>
</comment>
<name>A0ABR2T689_9ROSI</name>
<proteinExistence type="predicted"/>
<dbReference type="Pfam" id="PF03372">
    <property type="entry name" value="Exo_endo_phos"/>
    <property type="match status" value="1"/>
</dbReference>
<organism evidence="4 5">
    <name type="scientific">Hibiscus sabdariffa</name>
    <name type="common">roselle</name>
    <dbReference type="NCBI Taxonomy" id="183260"/>
    <lineage>
        <taxon>Eukaryota</taxon>
        <taxon>Viridiplantae</taxon>
        <taxon>Streptophyta</taxon>
        <taxon>Embryophyta</taxon>
        <taxon>Tracheophyta</taxon>
        <taxon>Spermatophyta</taxon>
        <taxon>Magnoliopsida</taxon>
        <taxon>eudicotyledons</taxon>
        <taxon>Gunneridae</taxon>
        <taxon>Pentapetalae</taxon>
        <taxon>rosids</taxon>
        <taxon>malvids</taxon>
        <taxon>Malvales</taxon>
        <taxon>Malvaceae</taxon>
        <taxon>Malvoideae</taxon>
        <taxon>Hibiscus</taxon>
    </lineage>
</organism>
<sequence>MSEFQVSSKVVEWASGEEPIVAKEGGGRLGALQPELSRADVFPFPYLILLGEDSGFPELSLGRPCEQLHRVLSVRSIWREFVEGVCKAEWRSASQVQALRFLCGLESLVVFLAVFCCGGEWILSVTMAMLAWNVRGLGNKDTVRALKNLIFKYRDEIIFLSETKQKKRYIEKIRMKMKIDNAFYVEPDGIAGGFALWWSNNIKLTILQLAKNFIDTKISFNGETEWFGTFIYAPPYSENKHKFWESLACLRRDINAKWCVIGDSNVVARPEDKYGGNPFDHNQAKWYYDFLDQTYLMEIPSSGGTFTWSNRQKSEEAILEKLDRILSSMEWNFLFPKTISIIDAAIASDHSPVIVLTNGIEKKFKREFKFESRWLKEEDCSQVVKTEWENSDNGPLRDQGSSRQAAKS</sequence>